<protein>
    <recommendedName>
        <fullName evidence="2">DNA (cytosine-5-)-methyltransferase</fullName>
        <ecNumber evidence="2">2.1.1.37</ecNumber>
    </recommendedName>
</protein>
<evidence type="ECO:0000256" key="7">
    <source>
        <dbReference type="ARBA" id="ARBA00023242"/>
    </source>
</evidence>
<dbReference type="GO" id="GO:0044027">
    <property type="term" value="P:negative regulation of gene expression via chromosomal CpG island methylation"/>
    <property type="evidence" value="ECO:0007669"/>
    <property type="project" value="TreeGrafter"/>
</dbReference>
<dbReference type="PANTHER" id="PTHR10629:SF54">
    <property type="entry name" value="DNA METHYLTRANSFERASE DIM-2"/>
    <property type="match status" value="1"/>
</dbReference>
<dbReference type="GO" id="GO:0003677">
    <property type="term" value="F:DNA binding"/>
    <property type="evidence" value="ECO:0007669"/>
    <property type="project" value="UniProtKB-KW"/>
</dbReference>
<proteinExistence type="inferred from homology"/>
<dbReference type="Pfam" id="PF00145">
    <property type="entry name" value="DNA_methylase"/>
    <property type="match status" value="1"/>
</dbReference>
<evidence type="ECO:0000256" key="3">
    <source>
        <dbReference type="ARBA" id="ARBA00022603"/>
    </source>
</evidence>
<evidence type="ECO:0000256" key="5">
    <source>
        <dbReference type="ARBA" id="ARBA00022691"/>
    </source>
</evidence>
<feature type="compositionally biased region" description="Polar residues" evidence="9">
    <location>
        <begin position="1"/>
        <end position="14"/>
    </location>
</feature>
<dbReference type="InterPro" id="IPR057215">
    <property type="entry name" value="DUF7893"/>
</dbReference>
<evidence type="ECO:0000313" key="11">
    <source>
        <dbReference type="EMBL" id="KDB22063.1"/>
    </source>
</evidence>
<feature type="region of interest" description="Disordered" evidence="9">
    <location>
        <begin position="1039"/>
        <end position="1062"/>
    </location>
</feature>
<dbReference type="OMA" id="TFDVIWY"/>
<dbReference type="InterPro" id="IPR050390">
    <property type="entry name" value="C5-Methyltransferase"/>
</dbReference>
<dbReference type="GO" id="GO:0003682">
    <property type="term" value="F:chromatin binding"/>
    <property type="evidence" value="ECO:0007669"/>
    <property type="project" value="InterPro"/>
</dbReference>
<dbReference type="PRINTS" id="PR00105">
    <property type="entry name" value="C5METTRFRASE"/>
</dbReference>
<evidence type="ECO:0000313" key="12">
    <source>
        <dbReference type="Proteomes" id="UP000024533"/>
    </source>
</evidence>
<dbReference type="PANTHER" id="PTHR10629">
    <property type="entry name" value="CYTOSINE-SPECIFIC METHYLTRANSFERASE"/>
    <property type="match status" value="1"/>
</dbReference>
<gene>
    <name evidence="11" type="ORF">H109_06012</name>
</gene>
<evidence type="ECO:0000256" key="6">
    <source>
        <dbReference type="ARBA" id="ARBA00023125"/>
    </source>
</evidence>
<keyword evidence="5 8" id="KW-0949">S-adenosyl-L-methionine</keyword>
<sequence>MSSSSTSNLPSIFSRNDVPTEESSVDKDLAGLKESENKEEPEDKEQHNELVGVVCSPLPSPASAYEGYRPPYPISKEWNAVNTLFLQDNCAQEEYGGSRFVSFVLDDYTIYNCIGGNGRRVGMAPLDDVANKEGGSTFFFDGIIRPEGEVNPDVGPFYLQRISFSIVSLGGYEDPDQHTVGEHIWIQSIHCQKKDIWYRLGKPSAAYEPYHQFFSWLADLAKHFVDYLHADQERDVTLNHFREDFHDWLLTCHGENADFIAWLAKYGSRDFRHAVNAHGRFLQGQAFTINLSSYGRHTLWDELGLSGTPIITPQPTVVTNTVVTPFVYECFKKMPWSSHLQKVELAPEVKSQHKEMVRRQSALLGTERKTSATGDISVGDVVALRKDDESIWKGKEDYWYALVQGFGPNKHRDLRLIWLYRASDTVCANMAYPHSNELFLSDHCDCKEGKRLVQDVVKKVSVEFFSFNEDRDTSTLFVRQTYQTKDETFRTLHKSDFSCRCGLTETPTQKFKAGDTVLAQFANKLKPAEVISIGPEEATLRVFLYRRDLREKNCRPNELVYCDDSRTIPVSRIKRHCHIRVFKPIHIPNIPCPYNRDGTGDAFYIIYKKDGENLIPLNSSPSFKEGFDPSTSSLPKLKALNLFSGGGTFDRGLEEGGAIESKWAVEWGLQQMLTYRANHPDAKGLKLFCGSVNDYLFQAITGKENTYVARIGDVHFISAGSPCQGYSSANAHKENEISMRNSSMIASVASYIDLYRPQYAILENVTGMASRTHKQNPLSQLLCAFVGMGYQARVFNLDAWSFGAPQSRSRLFIAITAPGLHILEHPALTHSHPPGTKSRALGDNPNGLTFGERRWDIPVFDFVSARSATQDLPPIDTARIMSIPWPDHRPSRVESEEKQALIQNIPKYPRTRGLVGAIARGWVDPLEHSARTKAAHSKAWSRTHPEKLFPTVTTGVCPFCIFTGQWLHWQEDRLVTVQEVRRAQGYPDNEVLIGRPVHQWKIVGNSVARQVALALGLAVREACIRNQYGRSAQILAANTTTMPEEPKGQPRSTPKSSTALLPTKRCSDIAVVISSCKADIESTKRQKMSP</sequence>
<evidence type="ECO:0000259" key="10">
    <source>
        <dbReference type="PROSITE" id="PS51038"/>
    </source>
</evidence>
<dbReference type="EMBL" id="AOKY01000381">
    <property type="protein sequence ID" value="KDB22063.1"/>
    <property type="molecule type" value="Genomic_DNA"/>
</dbReference>
<keyword evidence="12" id="KW-1185">Reference proteome</keyword>
<feature type="compositionally biased region" description="Polar residues" evidence="9">
    <location>
        <begin position="1050"/>
        <end position="1060"/>
    </location>
</feature>
<keyword evidence="6" id="KW-0238">DNA-binding</keyword>
<comment type="similarity">
    <text evidence="8">Belongs to the class I-like SAM-binding methyltransferase superfamily. C5-methyltransferase family.</text>
</comment>
<dbReference type="Gene3D" id="2.30.30.490">
    <property type="match status" value="1"/>
</dbReference>
<dbReference type="InterPro" id="IPR001525">
    <property type="entry name" value="C5_MeTfrase"/>
</dbReference>
<dbReference type="Pfam" id="PF25423">
    <property type="entry name" value="DUF7893"/>
    <property type="match status" value="1"/>
</dbReference>
<evidence type="ECO:0000256" key="4">
    <source>
        <dbReference type="ARBA" id="ARBA00022679"/>
    </source>
</evidence>
<comment type="caution">
    <text evidence="11">The sequence shown here is derived from an EMBL/GenBank/DDBJ whole genome shotgun (WGS) entry which is preliminary data.</text>
</comment>
<dbReference type="AlphaFoldDB" id="A0A059J2Z8"/>
<evidence type="ECO:0000256" key="1">
    <source>
        <dbReference type="ARBA" id="ARBA00004123"/>
    </source>
</evidence>
<name>A0A059J2Z8_TRIIM</name>
<dbReference type="InterPro" id="IPR029063">
    <property type="entry name" value="SAM-dependent_MTases_sf"/>
</dbReference>
<feature type="domain" description="BAH" evidence="10">
    <location>
        <begin position="374"/>
        <end position="493"/>
    </location>
</feature>
<dbReference type="PROSITE" id="PS51679">
    <property type="entry name" value="SAM_MT_C5"/>
    <property type="match status" value="1"/>
</dbReference>
<organism evidence="11 12">
    <name type="scientific">Trichophyton interdigitale (strain MR816)</name>
    <dbReference type="NCBI Taxonomy" id="1215338"/>
    <lineage>
        <taxon>Eukaryota</taxon>
        <taxon>Fungi</taxon>
        <taxon>Dikarya</taxon>
        <taxon>Ascomycota</taxon>
        <taxon>Pezizomycotina</taxon>
        <taxon>Eurotiomycetes</taxon>
        <taxon>Eurotiomycetidae</taxon>
        <taxon>Onygenales</taxon>
        <taxon>Arthrodermataceae</taxon>
        <taxon>Trichophyton</taxon>
    </lineage>
</organism>
<evidence type="ECO:0000256" key="8">
    <source>
        <dbReference type="PROSITE-ProRule" id="PRU01016"/>
    </source>
</evidence>
<keyword evidence="7" id="KW-0539">Nucleus</keyword>
<dbReference type="Gene3D" id="3.40.50.150">
    <property type="entry name" value="Vaccinia Virus protein VP39"/>
    <property type="match status" value="1"/>
</dbReference>
<dbReference type="HOGENOM" id="CLU_003836_1_0_1"/>
<dbReference type="InterPro" id="IPR001025">
    <property type="entry name" value="BAH_dom"/>
</dbReference>
<dbReference type="GO" id="GO:0005634">
    <property type="term" value="C:nucleus"/>
    <property type="evidence" value="ECO:0007669"/>
    <property type="project" value="UniProtKB-SubCell"/>
</dbReference>
<dbReference type="OrthoDB" id="5376140at2759"/>
<evidence type="ECO:0000256" key="9">
    <source>
        <dbReference type="SAM" id="MobiDB-lite"/>
    </source>
</evidence>
<dbReference type="PROSITE" id="PS51038">
    <property type="entry name" value="BAH"/>
    <property type="match status" value="1"/>
</dbReference>
<feature type="region of interest" description="Disordered" evidence="9">
    <location>
        <begin position="1"/>
        <end position="48"/>
    </location>
</feature>
<keyword evidence="4 8" id="KW-0808">Transferase</keyword>
<keyword evidence="3 8" id="KW-0489">Methyltransferase</keyword>
<dbReference type="STRING" id="1215338.A0A059J2Z8"/>
<reference evidence="11 12" key="1">
    <citation type="submission" date="2014-02" db="EMBL/GenBank/DDBJ databases">
        <title>The Genome Sequence of Trichophyton interdigitale MR816.</title>
        <authorList>
            <consortium name="The Broad Institute Genomics Platform"/>
            <person name="Cuomo C.A."/>
            <person name="White T.C."/>
            <person name="Graser Y."/>
            <person name="Martinez-Rossi N."/>
            <person name="Heitman J."/>
            <person name="Young S.K."/>
            <person name="Zeng Q."/>
            <person name="Gargeya S."/>
            <person name="Abouelleil A."/>
            <person name="Alvarado L."/>
            <person name="Chapman S.B."/>
            <person name="Gainer-Dewar J."/>
            <person name="Goldberg J."/>
            <person name="Griggs A."/>
            <person name="Gujja S."/>
            <person name="Hansen M."/>
            <person name="Howarth C."/>
            <person name="Imamovic A."/>
            <person name="Larimer J."/>
            <person name="Martinez D."/>
            <person name="Murphy C."/>
            <person name="Pearson M.D."/>
            <person name="Persinoti G."/>
            <person name="Poon T."/>
            <person name="Priest M."/>
            <person name="Roberts A.D."/>
            <person name="Saif S."/>
            <person name="Shea T.D."/>
            <person name="Sykes S.N."/>
            <person name="Wortman J."/>
            <person name="Nusbaum C."/>
            <person name="Birren B."/>
        </authorList>
    </citation>
    <scope>NUCLEOTIDE SEQUENCE [LARGE SCALE GENOMIC DNA]</scope>
    <source>
        <strain evidence="11 12">MR816</strain>
    </source>
</reference>
<dbReference type="EC" id="2.1.1.37" evidence="2"/>
<accession>A0A059J2Z8</accession>
<evidence type="ECO:0000256" key="2">
    <source>
        <dbReference type="ARBA" id="ARBA00011975"/>
    </source>
</evidence>
<dbReference type="SUPFAM" id="SSF53335">
    <property type="entry name" value="S-adenosyl-L-methionine-dependent methyltransferases"/>
    <property type="match status" value="1"/>
</dbReference>
<comment type="subcellular location">
    <subcellularLocation>
        <location evidence="1">Nucleus</location>
    </subcellularLocation>
</comment>
<feature type="compositionally biased region" description="Basic and acidic residues" evidence="9">
    <location>
        <begin position="24"/>
        <end position="38"/>
    </location>
</feature>
<dbReference type="GO" id="GO:0032259">
    <property type="term" value="P:methylation"/>
    <property type="evidence" value="ECO:0007669"/>
    <property type="project" value="UniProtKB-KW"/>
</dbReference>
<dbReference type="GO" id="GO:0003886">
    <property type="term" value="F:DNA (cytosine-5-)-methyltransferase activity"/>
    <property type="evidence" value="ECO:0007669"/>
    <property type="project" value="UniProtKB-EC"/>
</dbReference>
<dbReference type="Gene3D" id="3.90.120.10">
    <property type="entry name" value="DNA Methylase, subunit A, domain 2"/>
    <property type="match status" value="1"/>
</dbReference>
<dbReference type="InterPro" id="IPR043151">
    <property type="entry name" value="BAH_sf"/>
</dbReference>
<dbReference type="Proteomes" id="UP000024533">
    <property type="component" value="Unassembled WGS sequence"/>
</dbReference>
<feature type="active site" evidence="8">
    <location>
        <position position="723"/>
    </location>
</feature>